<feature type="transmembrane region" description="Helical" evidence="8">
    <location>
        <begin position="1165"/>
        <end position="1189"/>
    </location>
</feature>
<feature type="transmembrane region" description="Helical" evidence="8">
    <location>
        <begin position="1136"/>
        <end position="1153"/>
    </location>
</feature>
<dbReference type="EMBL" id="MVBO01000201">
    <property type="protein sequence ID" value="OZJ02024.1"/>
    <property type="molecule type" value="Genomic_DNA"/>
</dbReference>
<dbReference type="Pfam" id="PF01733">
    <property type="entry name" value="Nucleoside_tran"/>
    <property type="match status" value="1"/>
</dbReference>
<dbReference type="PROSITE" id="PS00109">
    <property type="entry name" value="PROTEIN_KINASE_TYR"/>
    <property type="match status" value="1"/>
</dbReference>
<proteinExistence type="inferred from homology"/>
<dbReference type="OrthoDB" id="10261753at2759"/>
<sequence length="1673" mass="186203">MSGNMNRFFYLPDGKGERFDPATDPILNSPELRDKFKILYPSWDAKSMTTRPSEREMRAVLKATDFALLEKYLITRAKFETLTEGAPVEVLQGLGDAAQLTLLTTSSPLLYAQTLSDMKFTFVLKSGVPPKNEVVNNDSLVKGLKGLNSVKIVQNTRSKDLYDKVTEVVRYIASEDPKGLRHTVIKAALYGSFVELASEKKSRERWNWDLLGDEQTCNALLSAMHPEDQQVIRDEYHTLAANVVMQISRAPKAYRTFLLGELEQACREMPYQVQGASQHAFYIACHLIDVMARDRQSEQYAFADHMLAARYFHQVLNGFNAAHIFASEFLDIPILNTAVFANTVKDVTARTTDFHVTAPFEVIIHRALPSLSGLKSYGFTFSTHEYDGKIIKTNQFALDVHERTKERWPPATRADFHRFARYVRQHLRILPTGDANNSCVCSPSELHGDADHVSITMDPLSDLPPKQVCNIEEIIHVVGNSRPNDQVYESTRFITFATITKSQLKAIVAISVNGTLGDTTDEIIALVNMVQGANDMMILHKLGVLTDLSYVELTDLKDYLRMSVSISVARRLFYLIDYTTGVNRRLVRYLGSITTRELLASISFMLAFTAALYGTLVEKQSEVRNDSSWDWDMLGGQEGCQSIFSTIPPAQKNEICVKDAELEQAIITQFSRPVKDLLLSELKEGLLRRISHLLQGGATTPEADTVQDPLLSGAASDDEDRDDVLGAEVHPPHDPHDVAYWVFLLLGAAMLIPWNVFITASEFFLLKFQGSAYQYTFQNYFSVAHTGCNVIALSIALWRQRYANTRMRVIVSMILNILIFLIVVIFIPLTASSSSDISPSLPTKSTTTTILPDIDPTAAYVPSTDVLAVNPTEYFWLILILVAFTGLTTSFFQVGIMSTASLFPGRYMQGVMSGQGLAGTAVALASIISTLITSTSSTGLDAPSKPSPAEIEKSALIYFLCALVVSIVSVLAYLHLIKRPIYLFYTSGKGNTLAKVRSRPSFEEETDVNTAVEGDDESELDLEEDEAIEPKSGVSVWSVMAHIKWYMIATAICTITTLALFPSITSLIKSVVAHPPSDDGLNATALPRYLQDDIFVGLHFLGWNIGDWIGRLLCTVPFLLVHNWRPLLALSTLRLIYFPLFLGCNIVIGDGAVQKRFPTFVASDFSYALILLTFAIANGYILTLCMMAAPRYLQTPNATVSTKEREIRGSVMSFALVTGLAMGGFLSFTVRSFNGLPFPNKRDVIIRDLTDELQGFLVQDINFIEGLTGATITAARAKAIFKQLVNKGKVSKAATTNADRIWTWAGFSELKFFPSGTKMRLETDYPDYASFLAGIAAAVCSEETAGCAERTQREFALPPKDIPLPLEMDRASTLFYFRLTHGQVEIAASPANNLRDYLRGLKRSQPWKRFAIGFYFAGSTFDLVRGDQSGVEETSFDIQHDQGAIDFIRVVYWLSKASFNDLGDDPTIITRPCTETEMPVQAQGEKEGESPRPQLVYVGQRVDVIKWNHITCKVDDVIYNGVSIRGRGTRVYAVHDSSTEDSPKLILKDRGADTARALDEAILSENFYDCGETTLGSIRQYNHDAVALLNREYGIENRKQMRLLLPRKRPLNEFVSLEDLARGLLGAIKGHRSLYRAGILHRDVSERNILLSDDSSANEGFLIDLDMAVKCCY</sequence>
<reference evidence="10 11" key="1">
    <citation type="journal article" date="2017" name="Mycologia">
        <title>Bifiguratus adelaidae, gen. et sp. nov., a new member of Mucoromycotina in endophytic and soil-dwelling habitats.</title>
        <authorList>
            <person name="Torres-Cruz T.J."/>
            <person name="Billingsley Tobias T.L."/>
            <person name="Almatruk M."/>
            <person name="Hesse C."/>
            <person name="Kuske C.R."/>
            <person name="Desiro A."/>
            <person name="Benucci G.M."/>
            <person name="Bonito G."/>
            <person name="Stajich J.E."/>
            <person name="Dunlap C."/>
            <person name="Arnold A.E."/>
            <person name="Porras-Alfaro A."/>
        </authorList>
    </citation>
    <scope>NUCLEOTIDE SEQUENCE [LARGE SCALE GENOMIC DNA]</scope>
    <source>
        <strain evidence="10 11">AZ0501</strain>
    </source>
</reference>
<dbReference type="InterPro" id="IPR036259">
    <property type="entry name" value="MFS_trans_sf"/>
</dbReference>
<comment type="caution">
    <text evidence="10">The sequence shown here is derived from an EMBL/GenBank/DDBJ whole genome shotgun (WGS) entry which is preliminary data.</text>
</comment>
<feature type="transmembrane region" description="Helical" evidence="8">
    <location>
        <begin position="810"/>
        <end position="831"/>
    </location>
</feature>
<dbReference type="GO" id="GO:0005886">
    <property type="term" value="C:plasma membrane"/>
    <property type="evidence" value="ECO:0007669"/>
    <property type="project" value="TreeGrafter"/>
</dbReference>
<dbReference type="GO" id="GO:0015205">
    <property type="term" value="F:nucleobase transmembrane transporter activity"/>
    <property type="evidence" value="ECO:0007669"/>
    <property type="project" value="TreeGrafter"/>
</dbReference>
<keyword evidence="4 8" id="KW-0812">Transmembrane</keyword>
<evidence type="ECO:0000256" key="7">
    <source>
        <dbReference type="SAM" id="MobiDB-lite"/>
    </source>
</evidence>
<feature type="transmembrane region" description="Helical" evidence="8">
    <location>
        <begin position="1045"/>
        <end position="1068"/>
    </location>
</feature>
<gene>
    <name evidence="10" type="ORF">BZG36_05226</name>
</gene>
<feature type="transmembrane region" description="Helical" evidence="8">
    <location>
        <begin position="874"/>
        <end position="896"/>
    </location>
</feature>
<keyword evidence="5 8" id="KW-1133">Transmembrane helix</keyword>
<feature type="compositionally biased region" description="Acidic residues" evidence="7">
    <location>
        <begin position="1003"/>
        <end position="1016"/>
    </location>
</feature>
<feature type="transmembrane region" description="Helical" evidence="8">
    <location>
        <begin position="917"/>
        <end position="935"/>
    </location>
</feature>
<evidence type="ECO:0000313" key="10">
    <source>
        <dbReference type="EMBL" id="OZJ02024.1"/>
    </source>
</evidence>
<evidence type="ECO:0000256" key="5">
    <source>
        <dbReference type="ARBA" id="ARBA00022989"/>
    </source>
</evidence>
<feature type="transmembrane region" description="Helical" evidence="8">
    <location>
        <begin position="1210"/>
        <end position="1230"/>
    </location>
</feature>
<dbReference type="InterPro" id="IPR040976">
    <property type="entry name" value="Pkinase_fungal"/>
</dbReference>
<evidence type="ECO:0000256" key="8">
    <source>
        <dbReference type="SAM" id="Phobius"/>
    </source>
</evidence>
<protein>
    <recommendedName>
        <fullName evidence="9">Fungal-type protein kinase domain-containing protein</fullName>
    </recommendedName>
</protein>
<evidence type="ECO:0000256" key="2">
    <source>
        <dbReference type="ARBA" id="ARBA00007965"/>
    </source>
</evidence>
<dbReference type="Proteomes" id="UP000242875">
    <property type="component" value="Unassembled WGS sequence"/>
</dbReference>
<dbReference type="Pfam" id="PF17667">
    <property type="entry name" value="Pkinase_fungal"/>
    <property type="match status" value="2"/>
</dbReference>
<dbReference type="PANTHER" id="PTHR10332:SF88">
    <property type="entry name" value="EQUILIBRATIVE NUCLEOSIDE TRANSPORTER 1, ISOFORM A"/>
    <property type="match status" value="1"/>
</dbReference>
<feature type="domain" description="Fungal-type protein kinase" evidence="9">
    <location>
        <begin position="1389"/>
        <end position="1563"/>
    </location>
</feature>
<accession>A0A261XUW2</accession>
<evidence type="ECO:0000256" key="6">
    <source>
        <dbReference type="ARBA" id="ARBA00023136"/>
    </source>
</evidence>
<feature type="transmembrane region" description="Helical" evidence="8">
    <location>
        <begin position="1108"/>
        <end position="1124"/>
    </location>
</feature>
<evidence type="ECO:0000256" key="1">
    <source>
        <dbReference type="ARBA" id="ARBA00004141"/>
    </source>
</evidence>
<dbReference type="GO" id="GO:0004672">
    <property type="term" value="F:protein kinase activity"/>
    <property type="evidence" value="ECO:0007669"/>
    <property type="project" value="InterPro"/>
</dbReference>
<dbReference type="InterPro" id="IPR011009">
    <property type="entry name" value="Kinase-like_dom_sf"/>
</dbReference>
<organism evidence="10 11">
    <name type="scientific">Bifiguratus adelaidae</name>
    <dbReference type="NCBI Taxonomy" id="1938954"/>
    <lineage>
        <taxon>Eukaryota</taxon>
        <taxon>Fungi</taxon>
        <taxon>Fungi incertae sedis</taxon>
        <taxon>Mucoromycota</taxon>
        <taxon>Mucoromycotina</taxon>
        <taxon>Endogonomycetes</taxon>
        <taxon>Endogonales</taxon>
        <taxon>Endogonales incertae sedis</taxon>
        <taxon>Bifiguratus</taxon>
    </lineage>
</organism>
<dbReference type="InterPro" id="IPR008266">
    <property type="entry name" value="Tyr_kinase_AS"/>
</dbReference>
<evidence type="ECO:0000259" key="9">
    <source>
        <dbReference type="Pfam" id="PF17667"/>
    </source>
</evidence>
<evidence type="ECO:0000256" key="3">
    <source>
        <dbReference type="ARBA" id="ARBA00022448"/>
    </source>
</evidence>
<feature type="transmembrane region" description="Helical" evidence="8">
    <location>
        <begin position="780"/>
        <end position="798"/>
    </location>
</feature>
<keyword evidence="11" id="KW-1185">Reference proteome</keyword>
<feature type="transmembrane region" description="Helical" evidence="8">
    <location>
        <begin position="738"/>
        <end position="760"/>
    </location>
</feature>
<dbReference type="GO" id="GO:0034257">
    <property type="term" value="F:nicotinamide riboside transmembrane transporter activity"/>
    <property type="evidence" value="ECO:0007669"/>
    <property type="project" value="TreeGrafter"/>
</dbReference>
<evidence type="ECO:0000313" key="11">
    <source>
        <dbReference type="Proteomes" id="UP000242875"/>
    </source>
</evidence>
<dbReference type="SUPFAM" id="SSF56112">
    <property type="entry name" value="Protein kinase-like (PK-like)"/>
    <property type="match status" value="1"/>
</dbReference>
<dbReference type="InterPro" id="IPR002259">
    <property type="entry name" value="Eqnu_transpt"/>
</dbReference>
<feature type="domain" description="Fungal-type protein kinase" evidence="9">
    <location>
        <begin position="1595"/>
        <end position="1671"/>
    </location>
</feature>
<keyword evidence="6 8" id="KW-0472">Membrane</keyword>
<feature type="region of interest" description="Disordered" evidence="7">
    <location>
        <begin position="996"/>
        <end position="1016"/>
    </location>
</feature>
<feature type="transmembrane region" description="Helical" evidence="8">
    <location>
        <begin position="955"/>
        <end position="976"/>
    </location>
</feature>
<comment type="similarity">
    <text evidence="2">Belongs to the SLC29A/ENT transporter (TC 2.A.57) family.</text>
</comment>
<dbReference type="GO" id="GO:0000329">
    <property type="term" value="C:fungal-type vacuole membrane"/>
    <property type="evidence" value="ECO:0007669"/>
    <property type="project" value="TreeGrafter"/>
</dbReference>
<keyword evidence="3" id="KW-0813">Transport</keyword>
<feature type="transmembrane region" description="Helical" evidence="8">
    <location>
        <begin position="598"/>
        <end position="617"/>
    </location>
</feature>
<dbReference type="SUPFAM" id="SSF103473">
    <property type="entry name" value="MFS general substrate transporter"/>
    <property type="match status" value="1"/>
</dbReference>
<comment type="subcellular location">
    <subcellularLocation>
        <location evidence="1">Membrane</location>
        <topology evidence="1">Multi-pass membrane protein</topology>
    </subcellularLocation>
</comment>
<dbReference type="PANTHER" id="PTHR10332">
    <property type="entry name" value="EQUILIBRATIVE NUCLEOSIDE TRANSPORTER"/>
    <property type="match status" value="1"/>
</dbReference>
<evidence type="ECO:0000256" key="4">
    <source>
        <dbReference type="ARBA" id="ARBA00022692"/>
    </source>
</evidence>
<name>A0A261XUW2_9FUNG</name>